<keyword evidence="7 12" id="KW-0653">Protein transport</keyword>
<comment type="caution">
    <text evidence="12">Lacks conserved residue(s) required for the propagation of feature annotation.</text>
</comment>
<feature type="region of interest" description="Disordered" evidence="13">
    <location>
        <begin position="76"/>
        <end position="101"/>
    </location>
</feature>
<sequence>MLHVLLVIHLLIAIGLVGVILLQRSEGGALGIGGGGGVMTGRAAGNLLTRTTAILATGFFVTSLALALIANSRSQPSSIMDTAPAPTAPAAPAAPTAPLSR</sequence>
<keyword evidence="8 12" id="KW-1133">Transmembrane helix</keyword>
<dbReference type="GO" id="GO:0005886">
    <property type="term" value="C:plasma membrane"/>
    <property type="evidence" value="ECO:0007669"/>
    <property type="project" value="UniProtKB-SubCell"/>
</dbReference>
<evidence type="ECO:0000256" key="12">
    <source>
        <dbReference type="RuleBase" id="RU365087"/>
    </source>
</evidence>
<feature type="compositionally biased region" description="Low complexity" evidence="13">
    <location>
        <begin position="82"/>
        <end position="101"/>
    </location>
</feature>
<dbReference type="RefSeq" id="WP_101249283.1">
    <property type="nucleotide sequence ID" value="NZ_PIUM01000003.1"/>
</dbReference>
<dbReference type="GO" id="GO:0043952">
    <property type="term" value="P:protein transport by the Sec complex"/>
    <property type="evidence" value="ECO:0007669"/>
    <property type="project" value="TreeGrafter"/>
</dbReference>
<keyword evidence="6 12" id="KW-0812">Transmembrane</keyword>
<evidence type="ECO:0000256" key="10">
    <source>
        <dbReference type="ARBA" id="ARBA00023136"/>
    </source>
</evidence>
<dbReference type="AlphaFoldDB" id="A0A2N3PZD2"/>
<accession>A0A2N3PZD2</accession>
<comment type="function">
    <text evidence="11 12">Involved in protein export. Participates in an early event of protein translocation.</text>
</comment>
<evidence type="ECO:0000256" key="13">
    <source>
        <dbReference type="SAM" id="MobiDB-lite"/>
    </source>
</evidence>
<proteinExistence type="inferred from homology"/>
<comment type="caution">
    <text evidence="14">The sequence shown here is derived from an EMBL/GenBank/DDBJ whole genome shotgun (WGS) entry which is preliminary data.</text>
</comment>
<keyword evidence="15" id="KW-1185">Reference proteome</keyword>
<gene>
    <name evidence="14" type="ORF">CWS72_04005</name>
</gene>
<dbReference type="InterPro" id="IPR004692">
    <property type="entry name" value="SecG"/>
</dbReference>
<keyword evidence="5 12" id="KW-1003">Cell membrane</keyword>
<name>A0A2N3PZD2_9PROT</name>
<dbReference type="EMBL" id="PIUM01000003">
    <property type="protein sequence ID" value="PKU25739.1"/>
    <property type="molecule type" value="Genomic_DNA"/>
</dbReference>
<evidence type="ECO:0000313" key="14">
    <source>
        <dbReference type="EMBL" id="PKU25739.1"/>
    </source>
</evidence>
<dbReference type="Pfam" id="PF03840">
    <property type="entry name" value="SecG"/>
    <property type="match status" value="1"/>
</dbReference>
<evidence type="ECO:0000256" key="7">
    <source>
        <dbReference type="ARBA" id="ARBA00022927"/>
    </source>
</evidence>
<dbReference type="NCBIfam" id="TIGR00810">
    <property type="entry name" value="secG"/>
    <property type="match status" value="1"/>
</dbReference>
<dbReference type="PRINTS" id="PR01651">
    <property type="entry name" value="SECGEXPORT"/>
</dbReference>
<comment type="subcellular location">
    <subcellularLocation>
        <location evidence="1 12">Cell membrane</location>
        <topology evidence="1 12">Multi-pass membrane protein</topology>
    </subcellularLocation>
</comment>
<dbReference type="PANTHER" id="PTHR34182:SF1">
    <property type="entry name" value="PROTEIN-EXPORT MEMBRANE PROTEIN SECG"/>
    <property type="match status" value="1"/>
</dbReference>
<evidence type="ECO:0000256" key="9">
    <source>
        <dbReference type="ARBA" id="ARBA00023010"/>
    </source>
</evidence>
<evidence type="ECO:0000256" key="11">
    <source>
        <dbReference type="ARBA" id="ARBA00025182"/>
    </source>
</evidence>
<evidence type="ECO:0000256" key="6">
    <source>
        <dbReference type="ARBA" id="ARBA00022692"/>
    </source>
</evidence>
<evidence type="ECO:0000256" key="3">
    <source>
        <dbReference type="ARBA" id="ARBA00017876"/>
    </source>
</evidence>
<evidence type="ECO:0000256" key="5">
    <source>
        <dbReference type="ARBA" id="ARBA00022475"/>
    </source>
</evidence>
<keyword evidence="4 12" id="KW-0813">Transport</keyword>
<evidence type="ECO:0000256" key="8">
    <source>
        <dbReference type="ARBA" id="ARBA00022989"/>
    </source>
</evidence>
<keyword evidence="10 12" id="KW-0472">Membrane</keyword>
<comment type="similarity">
    <text evidence="2 12">Belongs to the SecG family.</text>
</comment>
<feature type="transmembrane region" description="Helical" evidence="12">
    <location>
        <begin position="51"/>
        <end position="70"/>
    </location>
</feature>
<evidence type="ECO:0000256" key="4">
    <source>
        <dbReference type="ARBA" id="ARBA00022448"/>
    </source>
</evidence>
<dbReference type="OrthoDB" id="7366942at2"/>
<dbReference type="PANTHER" id="PTHR34182">
    <property type="entry name" value="PROTEIN-EXPORT MEMBRANE PROTEIN SECG"/>
    <property type="match status" value="1"/>
</dbReference>
<reference evidence="15" key="1">
    <citation type="submission" date="2017-12" db="EMBL/GenBank/DDBJ databases">
        <title>Draft genome sequence of Telmatospirillum siberiense 26-4b1T, an acidotolerant peatland alphaproteobacterium potentially involved in sulfur cycling.</title>
        <authorList>
            <person name="Hausmann B."/>
            <person name="Pjevac P."/>
            <person name="Schreck K."/>
            <person name="Herbold C.W."/>
            <person name="Daims H."/>
            <person name="Wagner M."/>
            <person name="Pester M."/>
            <person name="Loy A."/>
        </authorList>
    </citation>
    <scope>NUCLEOTIDE SEQUENCE [LARGE SCALE GENOMIC DNA]</scope>
    <source>
        <strain evidence="15">26-4b1</strain>
    </source>
</reference>
<dbReference type="GO" id="GO:0065002">
    <property type="term" value="P:intracellular protein transmembrane transport"/>
    <property type="evidence" value="ECO:0007669"/>
    <property type="project" value="TreeGrafter"/>
</dbReference>
<protein>
    <recommendedName>
        <fullName evidence="3 12">Protein-export membrane protein SecG</fullName>
    </recommendedName>
</protein>
<organism evidence="14 15">
    <name type="scientific">Telmatospirillum siberiense</name>
    <dbReference type="NCBI Taxonomy" id="382514"/>
    <lineage>
        <taxon>Bacteria</taxon>
        <taxon>Pseudomonadati</taxon>
        <taxon>Pseudomonadota</taxon>
        <taxon>Alphaproteobacteria</taxon>
        <taxon>Rhodospirillales</taxon>
        <taxon>Rhodospirillaceae</taxon>
        <taxon>Telmatospirillum</taxon>
    </lineage>
</organism>
<dbReference type="GO" id="GO:0009306">
    <property type="term" value="P:protein secretion"/>
    <property type="evidence" value="ECO:0007669"/>
    <property type="project" value="UniProtKB-UniRule"/>
</dbReference>
<evidence type="ECO:0000313" key="15">
    <source>
        <dbReference type="Proteomes" id="UP000233293"/>
    </source>
</evidence>
<keyword evidence="9 12" id="KW-0811">Translocation</keyword>
<dbReference type="GO" id="GO:0015450">
    <property type="term" value="F:protein-transporting ATPase activity"/>
    <property type="evidence" value="ECO:0007669"/>
    <property type="project" value="UniProtKB-UniRule"/>
</dbReference>
<dbReference type="Proteomes" id="UP000233293">
    <property type="component" value="Unassembled WGS sequence"/>
</dbReference>
<evidence type="ECO:0000256" key="2">
    <source>
        <dbReference type="ARBA" id="ARBA00008445"/>
    </source>
</evidence>
<evidence type="ECO:0000256" key="1">
    <source>
        <dbReference type="ARBA" id="ARBA00004651"/>
    </source>
</evidence>